<accession>A0A517Y252</accession>
<dbReference type="InterPro" id="IPR052162">
    <property type="entry name" value="Sensor_kinase/Photoreceptor"/>
</dbReference>
<feature type="domain" description="PAS" evidence="6">
    <location>
        <begin position="129"/>
        <end position="199"/>
    </location>
</feature>
<evidence type="ECO:0000313" key="9">
    <source>
        <dbReference type="Proteomes" id="UP000319576"/>
    </source>
</evidence>
<dbReference type="Proteomes" id="UP000319576">
    <property type="component" value="Chromosome"/>
</dbReference>
<evidence type="ECO:0000256" key="3">
    <source>
        <dbReference type="ARBA" id="ARBA00022553"/>
    </source>
</evidence>
<keyword evidence="5" id="KW-0418">Kinase</keyword>
<comment type="catalytic activity">
    <reaction evidence="1">
        <text>ATP + protein L-histidine = ADP + protein N-phospho-L-histidine.</text>
        <dbReference type="EC" id="2.7.13.3"/>
    </reaction>
</comment>
<evidence type="ECO:0000259" key="6">
    <source>
        <dbReference type="PROSITE" id="PS50112"/>
    </source>
</evidence>
<evidence type="ECO:0000256" key="2">
    <source>
        <dbReference type="ARBA" id="ARBA00012438"/>
    </source>
</evidence>
<dbReference type="InterPro" id="IPR000014">
    <property type="entry name" value="PAS"/>
</dbReference>
<dbReference type="InterPro" id="IPR013655">
    <property type="entry name" value="PAS_fold_3"/>
</dbReference>
<dbReference type="OrthoDB" id="292667at2"/>
<gene>
    <name evidence="8" type="ORF">ETAA1_58640</name>
</gene>
<dbReference type="SMART" id="SM00086">
    <property type="entry name" value="PAC"/>
    <property type="match status" value="1"/>
</dbReference>
<dbReference type="InterPro" id="IPR001610">
    <property type="entry name" value="PAC"/>
</dbReference>
<feature type="domain" description="PAS" evidence="6">
    <location>
        <begin position="9"/>
        <end position="73"/>
    </location>
</feature>
<evidence type="ECO:0000256" key="4">
    <source>
        <dbReference type="ARBA" id="ARBA00022679"/>
    </source>
</evidence>
<dbReference type="EC" id="2.7.13.3" evidence="2"/>
<dbReference type="EMBL" id="CP036273">
    <property type="protein sequence ID" value="QDU23856.1"/>
    <property type="molecule type" value="Genomic_DNA"/>
</dbReference>
<dbReference type="Gene3D" id="3.30.450.20">
    <property type="entry name" value="PAS domain"/>
    <property type="match status" value="2"/>
</dbReference>
<dbReference type="PROSITE" id="PS50113">
    <property type="entry name" value="PAC"/>
    <property type="match status" value="1"/>
</dbReference>
<evidence type="ECO:0000256" key="1">
    <source>
        <dbReference type="ARBA" id="ARBA00000085"/>
    </source>
</evidence>
<dbReference type="CDD" id="cd00130">
    <property type="entry name" value="PAS"/>
    <property type="match status" value="2"/>
</dbReference>
<dbReference type="InterPro" id="IPR000700">
    <property type="entry name" value="PAS-assoc_C"/>
</dbReference>
<dbReference type="SUPFAM" id="SSF55785">
    <property type="entry name" value="PYP-like sensor domain (PAS domain)"/>
    <property type="match status" value="2"/>
</dbReference>
<evidence type="ECO:0000313" key="8">
    <source>
        <dbReference type="EMBL" id="QDU23856.1"/>
    </source>
</evidence>
<dbReference type="AlphaFoldDB" id="A0A517Y252"/>
<feature type="domain" description="PAC" evidence="7">
    <location>
        <begin position="76"/>
        <end position="128"/>
    </location>
</feature>
<evidence type="ECO:0000256" key="5">
    <source>
        <dbReference type="ARBA" id="ARBA00022777"/>
    </source>
</evidence>
<proteinExistence type="predicted"/>
<dbReference type="GO" id="GO:0004673">
    <property type="term" value="F:protein histidine kinase activity"/>
    <property type="evidence" value="ECO:0007669"/>
    <property type="project" value="UniProtKB-EC"/>
</dbReference>
<dbReference type="RefSeq" id="WP_145244068.1">
    <property type="nucleotide sequence ID" value="NZ_CP036273.1"/>
</dbReference>
<keyword evidence="3" id="KW-0597">Phosphoprotein</keyword>
<dbReference type="InterPro" id="IPR035965">
    <property type="entry name" value="PAS-like_dom_sf"/>
</dbReference>
<dbReference type="NCBIfam" id="TIGR00229">
    <property type="entry name" value="sensory_box"/>
    <property type="match status" value="2"/>
</dbReference>
<evidence type="ECO:0000259" key="7">
    <source>
        <dbReference type="PROSITE" id="PS50113"/>
    </source>
</evidence>
<dbReference type="PANTHER" id="PTHR43304">
    <property type="entry name" value="PHYTOCHROME-LIKE PROTEIN CPH1"/>
    <property type="match status" value="1"/>
</dbReference>
<sequence length="245" mass="27441">MDPSPVPPRVLDHLPQLVWAAGSDGAVEYLNRRCTEYAGLPADDLLGWDWGWVVHPDDLPAVLTRWAASVRDGLPHRDEFRLRRSDGEYRWFLARGEPVRDADGRVVRWVGTCTDFDYARRSVAGARDERRLVRAFLDRSRDGHALVGADRVVRYASAGLAALLGRAVDALVGTDARDWVHRDDRPRLRMEADELLTRAGERVEAPARLRHADGSYRRVRLQATNLLRDPDVRAVAVTVLPAGAG</sequence>
<keyword evidence="4" id="KW-0808">Transferase</keyword>
<name>A0A517Y252_9BACT</name>
<keyword evidence="9" id="KW-1185">Reference proteome</keyword>
<organism evidence="8 9">
    <name type="scientific">Urbifossiella limnaea</name>
    <dbReference type="NCBI Taxonomy" id="2528023"/>
    <lineage>
        <taxon>Bacteria</taxon>
        <taxon>Pseudomonadati</taxon>
        <taxon>Planctomycetota</taxon>
        <taxon>Planctomycetia</taxon>
        <taxon>Gemmatales</taxon>
        <taxon>Gemmataceae</taxon>
        <taxon>Urbifossiella</taxon>
    </lineage>
</organism>
<dbReference type="KEGG" id="uli:ETAA1_58640"/>
<protein>
    <recommendedName>
        <fullName evidence="2">histidine kinase</fullName>
        <ecNumber evidence="2">2.7.13.3</ecNumber>
    </recommendedName>
</protein>
<dbReference type="Pfam" id="PF08447">
    <property type="entry name" value="PAS_3"/>
    <property type="match status" value="2"/>
</dbReference>
<reference evidence="8 9" key="1">
    <citation type="submission" date="2019-02" db="EMBL/GenBank/DDBJ databases">
        <title>Deep-cultivation of Planctomycetes and their phenomic and genomic characterization uncovers novel biology.</title>
        <authorList>
            <person name="Wiegand S."/>
            <person name="Jogler M."/>
            <person name="Boedeker C."/>
            <person name="Pinto D."/>
            <person name="Vollmers J."/>
            <person name="Rivas-Marin E."/>
            <person name="Kohn T."/>
            <person name="Peeters S.H."/>
            <person name="Heuer A."/>
            <person name="Rast P."/>
            <person name="Oberbeckmann S."/>
            <person name="Bunk B."/>
            <person name="Jeske O."/>
            <person name="Meyerdierks A."/>
            <person name="Storesund J.E."/>
            <person name="Kallscheuer N."/>
            <person name="Luecker S."/>
            <person name="Lage O.M."/>
            <person name="Pohl T."/>
            <person name="Merkel B.J."/>
            <person name="Hornburger P."/>
            <person name="Mueller R.-W."/>
            <person name="Bruemmer F."/>
            <person name="Labrenz M."/>
            <person name="Spormann A.M."/>
            <person name="Op den Camp H."/>
            <person name="Overmann J."/>
            <person name="Amann R."/>
            <person name="Jetten M.S.M."/>
            <person name="Mascher T."/>
            <person name="Medema M.H."/>
            <person name="Devos D.P."/>
            <person name="Kaster A.-K."/>
            <person name="Ovreas L."/>
            <person name="Rohde M."/>
            <person name="Galperin M.Y."/>
            <person name="Jogler C."/>
        </authorList>
    </citation>
    <scope>NUCLEOTIDE SEQUENCE [LARGE SCALE GENOMIC DNA]</scope>
    <source>
        <strain evidence="8 9">ETA_A1</strain>
    </source>
</reference>
<dbReference type="SMART" id="SM00091">
    <property type="entry name" value="PAS"/>
    <property type="match status" value="2"/>
</dbReference>
<dbReference type="PROSITE" id="PS50112">
    <property type="entry name" value="PAS"/>
    <property type="match status" value="2"/>
</dbReference>
<dbReference type="FunFam" id="3.30.450.20:FF:000099">
    <property type="entry name" value="Sensory box sensor histidine kinase"/>
    <property type="match status" value="1"/>
</dbReference>
<dbReference type="PANTHER" id="PTHR43304:SF1">
    <property type="entry name" value="PAC DOMAIN-CONTAINING PROTEIN"/>
    <property type="match status" value="1"/>
</dbReference>